<dbReference type="Gene3D" id="6.10.280.30">
    <property type="match status" value="1"/>
</dbReference>
<feature type="region of interest" description="Disordered" evidence="9">
    <location>
        <begin position="572"/>
        <end position="617"/>
    </location>
</feature>
<dbReference type="Proteomes" id="UP000030759">
    <property type="component" value="Unassembled WGS sequence"/>
</dbReference>
<dbReference type="FunFam" id="3.40.50.1820:FF:000062">
    <property type="entry name" value="Platelet-activating factor acetylhydrolase"/>
    <property type="match status" value="1"/>
</dbReference>
<dbReference type="SUPFAM" id="SSF101494">
    <property type="entry name" value="Stathmin"/>
    <property type="match status" value="1"/>
</dbReference>
<evidence type="ECO:0000256" key="8">
    <source>
        <dbReference type="ARBA" id="ARBA00048078"/>
    </source>
</evidence>
<comment type="catalytic activity">
    <reaction evidence="7">
        <text>1-O-hexadecyl-2-acetyl-sn-glycero-3-phosphocholine + H2O = 1-O-hexadecyl-sn-glycero-3-phosphocholine + acetate + H(+)</text>
        <dbReference type="Rhea" id="RHEA:40479"/>
        <dbReference type="ChEBI" id="CHEBI:15377"/>
        <dbReference type="ChEBI" id="CHEBI:15378"/>
        <dbReference type="ChEBI" id="CHEBI:30089"/>
        <dbReference type="ChEBI" id="CHEBI:44811"/>
        <dbReference type="ChEBI" id="CHEBI:64496"/>
    </reaction>
    <physiologicalReaction direction="left-to-right" evidence="7">
        <dbReference type="Rhea" id="RHEA:40480"/>
    </physiologicalReaction>
</comment>
<evidence type="ECO:0000256" key="2">
    <source>
        <dbReference type="ARBA" id="ARBA00013201"/>
    </source>
</evidence>
<reference evidence="11" key="1">
    <citation type="journal article" date="2013" name="Nat. Biotechnol.">
        <title>Chinese hamster genome sequenced from sorted chromosomes.</title>
        <authorList>
            <person name="Brinkrolf K."/>
            <person name="Rupp O."/>
            <person name="Laux H."/>
            <person name="Kollin F."/>
            <person name="Ernst W."/>
            <person name="Linke B."/>
            <person name="Kofler R."/>
            <person name="Romand S."/>
            <person name="Hesse F."/>
            <person name="Budach W.E."/>
            <person name="Galosy S."/>
            <person name="Muller D."/>
            <person name="Noll T."/>
            <person name="Wienberg J."/>
            <person name="Jostock T."/>
            <person name="Leonard M."/>
            <person name="Grillari J."/>
            <person name="Tauch A."/>
            <person name="Goesmann A."/>
            <person name="Helk B."/>
            <person name="Mott J.E."/>
            <person name="Puhler A."/>
            <person name="Borth N."/>
        </authorList>
    </citation>
    <scope>NUCLEOTIDE SEQUENCE [LARGE SCALE GENOMIC DNA]</scope>
    <source>
        <strain evidence="11">17A/GY</strain>
    </source>
</reference>
<dbReference type="AlphaFoldDB" id="A0A061IHN3"/>
<dbReference type="PROSITE" id="PS51663">
    <property type="entry name" value="STATHMIN_3"/>
    <property type="match status" value="1"/>
</dbReference>
<evidence type="ECO:0000256" key="5">
    <source>
        <dbReference type="ARBA" id="ARBA00023054"/>
    </source>
</evidence>
<organism evidence="10 11">
    <name type="scientific">Cricetulus griseus</name>
    <name type="common">Chinese hamster</name>
    <name type="synonym">Cricetulus barabensis griseus</name>
    <dbReference type="NCBI Taxonomy" id="10029"/>
    <lineage>
        <taxon>Eukaryota</taxon>
        <taxon>Metazoa</taxon>
        <taxon>Chordata</taxon>
        <taxon>Craniata</taxon>
        <taxon>Vertebrata</taxon>
        <taxon>Euteleostomi</taxon>
        <taxon>Mammalia</taxon>
        <taxon>Eutheria</taxon>
        <taxon>Euarchontoglires</taxon>
        <taxon>Glires</taxon>
        <taxon>Rodentia</taxon>
        <taxon>Myomorpha</taxon>
        <taxon>Muroidea</taxon>
        <taxon>Cricetidae</taxon>
        <taxon>Cricetinae</taxon>
        <taxon>Cricetulus</taxon>
    </lineage>
</organism>
<evidence type="ECO:0000256" key="4">
    <source>
        <dbReference type="ARBA" id="ARBA00022963"/>
    </source>
</evidence>
<dbReference type="EC" id="3.1.1.47" evidence="2"/>
<feature type="compositionally biased region" description="Basic and acidic residues" evidence="9">
    <location>
        <begin position="572"/>
        <end position="611"/>
    </location>
</feature>
<keyword evidence="5" id="KW-0175">Coiled coil</keyword>
<comment type="similarity">
    <text evidence="1">Belongs to the stathmin family.</text>
</comment>
<dbReference type="EMBL" id="KE668482">
    <property type="protein sequence ID" value="ERE83777.1"/>
    <property type="molecule type" value="Genomic_DNA"/>
</dbReference>
<comment type="catalytic activity">
    <reaction evidence="8">
        <text>a 1-O-alkyl-2-acetyl-sn-glycero-3-phosphocholine + H2O = a 1-O-alkyl-sn-glycero-3-phosphocholine + acetate + H(+)</text>
        <dbReference type="Rhea" id="RHEA:17777"/>
        <dbReference type="ChEBI" id="CHEBI:15377"/>
        <dbReference type="ChEBI" id="CHEBI:15378"/>
        <dbReference type="ChEBI" id="CHEBI:30089"/>
        <dbReference type="ChEBI" id="CHEBI:30909"/>
        <dbReference type="ChEBI" id="CHEBI:36707"/>
        <dbReference type="EC" id="3.1.1.47"/>
    </reaction>
    <physiologicalReaction direction="left-to-right" evidence="8">
        <dbReference type="Rhea" id="RHEA:17778"/>
    </physiologicalReaction>
</comment>
<name>A0A061IHN3_CRIGR</name>
<dbReference type="GO" id="GO:0016042">
    <property type="term" value="P:lipid catabolic process"/>
    <property type="evidence" value="ECO:0007669"/>
    <property type="project" value="UniProtKB-KW"/>
</dbReference>
<keyword evidence="6" id="KW-0443">Lipid metabolism</keyword>
<dbReference type="PROSITE" id="PS00563">
    <property type="entry name" value="STATHMIN_1"/>
    <property type="match status" value="1"/>
</dbReference>
<sequence>MSTARYLLMPASSGHPGFGPAGDEMGTGQSMCFPAISGPHHVGCTDVMVGQSLEGSLFRLFYPCQASETKCEQPLWIPRYEYCLGLADYLQYNKRWVGSLFNLGIGSCRLPVSWNGPFKTKESGYPLIILSHGLGGFRALYSAFSMELASRGFVVAVLEHRDQSASTTYFCKQTPQESQHTESLEEEWIPFRRIKEGEKEFHVRNPQVHQRVGECVRALRILQDASEGKPVLNVFPGGLDLVTLKDGIDMSRVAVMGHSFGGATAVLALAQEVQFRCAVALDAWMFPLEHDFYPKARGPVFFVNAEKFQTVETINLMKKICAQHEQSRIVTVLGAVHRSQTDFAFVTGNLIAKFFSSNTRGTLDPYEGQEVMVRAILAFLQKHLDLKEDYDQWSSFVEGVGPALIPGAPHYLSTNARPRGWVTCCCLALLCAPGSVGAQCGQAARSEQGSLYQWIVEGARPVSCLLFDMASSDIQVKELEKRASGQAFELILSPRSKESVPDFPLSPPKKKDLSLEEIQKKLEAAEERRKSHEAEVLKQLAEKREHEKEVLQKAIEENNNFSKMAEEKLTHKMEANKENREAQMAAKLERLREKDKHVEEVRKNKESKDPADETEAD</sequence>
<keyword evidence="3 10" id="KW-0378">Hydrolase</keyword>
<dbReference type="GO" id="GO:0031110">
    <property type="term" value="P:regulation of microtubule polymerization or depolymerization"/>
    <property type="evidence" value="ECO:0007669"/>
    <property type="project" value="InterPro"/>
</dbReference>
<protein>
    <recommendedName>
        <fullName evidence="2">1-alkyl-2-acetylglycerophosphocholine esterase</fullName>
        <ecNumber evidence="2">3.1.1.47</ecNumber>
    </recommendedName>
</protein>
<dbReference type="Pfam" id="PF00836">
    <property type="entry name" value="Stathmin"/>
    <property type="match status" value="1"/>
</dbReference>
<dbReference type="PANTHER" id="PTHR10272:SF6">
    <property type="entry name" value="PLATELET-ACTIVATING FACTOR ACETYLHYDROLASE 2, CYTOPLASMIC"/>
    <property type="match status" value="1"/>
</dbReference>
<proteinExistence type="inferred from homology"/>
<evidence type="ECO:0000313" key="10">
    <source>
        <dbReference type="EMBL" id="ERE83777.1"/>
    </source>
</evidence>
<gene>
    <name evidence="10" type="ORF">H671_2g6450</name>
</gene>
<dbReference type="InterPro" id="IPR000956">
    <property type="entry name" value="Stathmin_fam"/>
</dbReference>
<dbReference type="SUPFAM" id="SSF53474">
    <property type="entry name" value="alpha/beta-Hydrolases"/>
    <property type="match status" value="1"/>
</dbReference>
<dbReference type="InterPro" id="IPR036002">
    <property type="entry name" value="Stathmin_sf"/>
</dbReference>
<evidence type="ECO:0000313" key="11">
    <source>
        <dbReference type="Proteomes" id="UP000030759"/>
    </source>
</evidence>
<dbReference type="Gene3D" id="3.40.50.1820">
    <property type="entry name" value="alpha/beta hydrolase"/>
    <property type="match status" value="1"/>
</dbReference>
<evidence type="ECO:0000256" key="6">
    <source>
        <dbReference type="ARBA" id="ARBA00023098"/>
    </source>
</evidence>
<evidence type="ECO:0000256" key="1">
    <source>
        <dbReference type="ARBA" id="ARBA00006959"/>
    </source>
</evidence>
<keyword evidence="4" id="KW-0442">Lipid degradation</keyword>
<dbReference type="Pfam" id="PF03403">
    <property type="entry name" value="PAF-AH_p_II"/>
    <property type="match status" value="1"/>
</dbReference>
<evidence type="ECO:0000256" key="3">
    <source>
        <dbReference type="ARBA" id="ARBA00022801"/>
    </source>
</evidence>
<dbReference type="InterPro" id="IPR030514">
    <property type="entry name" value="Stathmin_CS"/>
</dbReference>
<evidence type="ECO:0000256" key="9">
    <source>
        <dbReference type="SAM" id="MobiDB-lite"/>
    </source>
</evidence>
<dbReference type="PROSITE" id="PS01041">
    <property type="entry name" value="STATHMIN_2"/>
    <property type="match status" value="1"/>
</dbReference>
<dbReference type="GO" id="GO:0003847">
    <property type="term" value="F:1-alkyl-2-acetylglycerophosphocholine esterase activity"/>
    <property type="evidence" value="ECO:0007669"/>
    <property type="project" value="UniProtKB-EC"/>
</dbReference>
<dbReference type="InterPro" id="IPR029058">
    <property type="entry name" value="AB_hydrolase_fold"/>
</dbReference>
<dbReference type="PANTHER" id="PTHR10272">
    <property type="entry name" value="PLATELET-ACTIVATING FACTOR ACETYLHYDROLASE"/>
    <property type="match status" value="1"/>
</dbReference>
<dbReference type="PRINTS" id="PR00345">
    <property type="entry name" value="STATHMIN"/>
</dbReference>
<evidence type="ECO:0000256" key="7">
    <source>
        <dbReference type="ARBA" id="ARBA00023721"/>
    </source>
</evidence>
<accession>A0A061IHN3</accession>